<dbReference type="EMBL" id="VUJU01008443">
    <property type="protein sequence ID" value="KAF0730703.1"/>
    <property type="molecule type" value="Genomic_DNA"/>
</dbReference>
<protein>
    <submittedName>
        <fullName evidence="1">Uncharacterized protein</fullName>
    </submittedName>
</protein>
<accession>A0A6G0WTE5</accession>
<organism evidence="1 2">
    <name type="scientific">Aphis craccivora</name>
    <name type="common">Cowpea aphid</name>
    <dbReference type="NCBI Taxonomy" id="307492"/>
    <lineage>
        <taxon>Eukaryota</taxon>
        <taxon>Metazoa</taxon>
        <taxon>Ecdysozoa</taxon>
        <taxon>Arthropoda</taxon>
        <taxon>Hexapoda</taxon>
        <taxon>Insecta</taxon>
        <taxon>Pterygota</taxon>
        <taxon>Neoptera</taxon>
        <taxon>Paraneoptera</taxon>
        <taxon>Hemiptera</taxon>
        <taxon>Sternorrhyncha</taxon>
        <taxon>Aphidomorpha</taxon>
        <taxon>Aphidoidea</taxon>
        <taxon>Aphididae</taxon>
        <taxon>Aphidini</taxon>
        <taxon>Aphis</taxon>
        <taxon>Aphis</taxon>
    </lineage>
</organism>
<name>A0A6G0WTE5_APHCR</name>
<reference evidence="1 2" key="1">
    <citation type="submission" date="2019-08" db="EMBL/GenBank/DDBJ databases">
        <title>Whole genome of Aphis craccivora.</title>
        <authorList>
            <person name="Voronova N.V."/>
            <person name="Shulinski R.S."/>
            <person name="Bandarenka Y.V."/>
            <person name="Zhorov D.G."/>
            <person name="Warner D."/>
        </authorList>
    </citation>
    <scope>NUCLEOTIDE SEQUENCE [LARGE SCALE GENOMIC DNA]</scope>
    <source>
        <strain evidence="1">180601</strain>
        <tissue evidence="1">Whole Body</tissue>
    </source>
</reference>
<sequence>YDVSNKIICYYQGIQYLNSSLILDAKNIPRDCDAIIYASFYINQSSMIDVDEKGYCGWSALLGENGNADETKMLCDFAKKHKIQGYDMLFGCKRCMYTGEAVDKNVTKNIIAYIKQLKELCPFLIIGACVSVIPENLKNKDIYNFEELNKVLTYFDVDATMLNDCNPKLYNGLTPITKSEPGDNYLYG</sequence>
<dbReference type="OrthoDB" id="6629148at2759"/>
<comment type="caution">
    <text evidence="1">The sequence shown here is derived from an EMBL/GenBank/DDBJ whole genome shotgun (WGS) entry which is preliminary data.</text>
</comment>
<gene>
    <name evidence="1" type="ORF">FWK35_00033250</name>
</gene>
<keyword evidence="2" id="KW-1185">Reference proteome</keyword>
<evidence type="ECO:0000313" key="1">
    <source>
        <dbReference type="EMBL" id="KAF0730703.1"/>
    </source>
</evidence>
<proteinExistence type="predicted"/>
<dbReference type="AlphaFoldDB" id="A0A6G0WTE5"/>
<feature type="non-terminal residue" evidence="1">
    <location>
        <position position="1"/>
    </location>
</feature>
<evidence type="ECO:0000313" key="2">
    <source>
        <dbReference type="Proteomes" id="UP000478052"/>
    </source>
</evidence>
<dbReference type="Proteomes" id="UP000478052">
    <property type="component" value="Unassembled WGS sequence"/>
</dbReference>
<feature type="non-terminal residue" evidence="1">
    <location>
        <position position="188"/>
    </location>
</feature>